<gene>
    <name evidence="1" type="ORF">KDW93_30800</name>
</gene>
<proteinExistence type="predicted"/>
<name>A0AA41EE65_9BURK</name>
<accession>A0AA41EE65</accession>
<dbReference type="Proteomes" id="UP000682266">
    <property type="component" value="Unassembled WGS sequence"/>
</dbReference>
<evidence type="ECO:0000313" key="2">
    <source>
        <dbReference type="Proteomes" id="UP000682266"/>
    </source>
</evidence>
<dbReference type="EMBL" id="JAGSVG010000039">
    <property type="protein sequence ID" value="MBR8133288.1"/>
    <property type="molecule type" value="Genomic_DNA"/>
</dbReference>
<comment type="caution">
    <text evidence="1">The sequence shown here is derived from an EMBL/GenBank/DDBJ whole genome shotgun (WGS) entry which is preliminary data.</text>
</comment>
<organism evidence="1 2">
    <name type="scientific">Burkholderia ambifaria</name>
    <dbReference type="NCBI Taxonomy" id="152480"/>
    <lineage>
        <taxon>Bacteria</taxon>
        <taxon>Pseudomonadati</taxon>
        <taxon>Pseudomonadota</taxon>
        <taxon>Betaproteobacteria</taxon>
        <taxon>Burkholderiales</taxon>
        <taxon>Burkholderiaceae</taxon>
        <taxon>Burkholderia</taxon>
        <taxon>Burkholderia cepacia complex</taxon>
    </lineage>
</organism>
<protein>
    <submittedName>
        <fullName evidence="1">Uncharacterized protein</fullName>
    </submittedName>
</protein>
<sequence>METIKLELTASQVKILLEALAETDKHWAEICDTSDDEDTVADYGNDLVLLRIVRDEITPKAIAAFGSDIVNFDRG</sequence>
<evidence type="ECO:0000313" key="1">
    <source>
        <dbReference type="EMBL" id="MBR8133288.1"/>
    </source>
</evidence>
<dbReference type="AlphaFoldDB" id="A0AA41EE65"/>
<dbReference type="RefSeq" id="WP_012365013.1">
    <property type="nucleotide sequence ID" value="NZ_CADERF010000035.1"/>
</dbReference>
<reference evidence="1" key="1">
    <citation type="submission" date="2021-04" db="EMBL/GenBank/DDBJ databases">
        <title>A collection of bacterial strains from the Burkholderia cepacia Research Laboratory and Repository.</title>
        <authorList>
            <person name="Lipuma J."/>
            <person name="Spilker T."/>
        </authorList>
    </citation>
    <scope>NUCLEOTIDE SEQUENCE</scope>
    <source>
        <strain evidence="1">AU36012</strain>
    </source>
</reference>